<dbReference type="Proteomes" id="UP000679307">
    <property type="component" value="Chromosome"/>
</dbReference>
<evidence type="ECO:0000313" key="1">
    <source>
        <dbReference type="EMBL" id="QVT79952.1"/>
    </source>
</evidence>
<dbReference type="EMBL" id="CP075371">
    <property type="protein sequence ID" value="QVT79952.1"/>
    <property type="molecule type" value="Genomic_DNA"/>
</dbReference>
<reference evidence="1 2" key="1">
    <citation type="submission" date="2021-05" db="EMBL/GenBank/DDBJ databases">
        <title>Complete genome of Nocardioides aquaticus KCTC 9944T isolated from meromictic and hypersaline Ekho Lake, Antarctica.</title>
        <authorList>
            <person name="Hwang K."/>
            <person name="Kim K.M."/>
            <person name="Choe H."/>
        </authorList>
    </citation>
    <scope>NUCLEOTIDE SEQUENCE [LARGE SCALE GENOMIC DNA]</scope>
    <source>
        <strain evidence="1 2">KCTC 9944</strain>
    </source>
</reference>
<dbReference type="RefSeq" id="WP_214055592.1">
    <property type="nucleotide sequence ID" value="NZ_BAAAHS010000044.1"/>
</dbReference>
<proteinExistence type="predicted"/>
<gene>
    <name evidence="1" type="ORF">ENKNEFLB_02342</name>
</gene>
<sequence length="115" mass="13127">MADPDESECLLCFLRRAVVEDGCAHDWAHAVRFRDVRVPAAVGLERRLQDVGARCDCTVLERGWWPERTLWQRDLDTDELTEPVPWPGCAGVGATSARPCAHWVRRTRWDVPSGW</sequence>
<evidence type="ECO:0000313" key="2">
    <source>
        <dbReference type="Proteomes" id="UP000679307"/>
    </source>
</evidence>
<evidence type="ECO:0008006" key="3">
    <source>
        <dbReference type="Google" id="ProtNLM"/>
    </source>
</evidence>
<dbReference type="InterPro" id="IPR024248">
    <property type="entry name" value="DUF2695"/>
</dbReference>
<accession>A0ABX8ELH6</accession>
<keyword evidence="2" id="KW-1185">Reference proteome</keyword>
<dbReference type="Pfam" id="PF10905">
    <property type="entry name" value="DUF2695"/>
    <property type="match status" value="1"/>
</dbReference>
<protein>
    <recommendedName>
        <fullName evidence="3">DUF2695 domain-containing protein</fullName>
    </recommendedName>
</protein>
<name>A0ABX8ELH6_9ACTN</name>
<organism evidence="1 2">
    <name type="scientific">Nocardioides aquaticus</name>
    <dbReference type="NCBI Taxonomy" id="160826"/>
    <lineage>
        <taxon>Bacteria</taxon>
        <taxon>Bacillati</taxon>
        <taxon>Actinomycetota</taxon>
        <taxon>Actinomycetes</taxon>
        <taxon>Propionibacteriales</taxon>
        <taxon>Nocardioidaceae</taxon>
        <taxon>Nocardioides</taxon>
    </lineage>
</organism>